<evidence type="ECO:0008006" key="4">
    <source>
        <dbReference type="Google" id="ProtNLM"/>
    </source>
</evidence>
<protein>
    <recommendedName>
        <fullName evidence="4">Lipoprotein</fullName>
    </recommendedName>
</protein>
<dbReference type="eggNOG" id="ENOG50348JR">
    <property type="taxonomic scope" value="Bacteria"/>
</dbReference>
<evidence type="ECO:0000313" key="3">
    <source>
        <dbReference type="Proteomes" id="UP000007435"/>
    </source>
</evidence>
<dbReference type="STRING" id="649349.Lbys_3402"/>
<proteinExistence type="predicted"/>
<reference evidence="2 3" key="2">
    <citation type="journal article" date="2011" name="Stand. Genomic Sci.">
        <title>Complete genome sequence of Leadbetterella byssophila type strain (4M15).</title>
        <authorList>
            <person name="Abt B."/>
            <person name="Teshima H."/>
            <person name="Lucas S."/>
            <person name="Lapidus A."/>
            <person name="Del Rio T.G."/>
            <person name="Nolan M."/>
            <person name="Tice H."/>
            <person name="Cheng J.F."/>
            <person name="Pitluck S."/>
            <person name="Liolios K."/>
            <person name="Pagani I."/>
            <person name="Ivanova N."/>
            <person name="Mavromatis K."/>
            <person name="Pati A."/>
            <person name="Tapia R."/>
            <person name="Han C."/>
            <person name="Goodwin L."/>
            <person name="Chen A."/>
            <person name="Palaniappan K."/>
            <person name="Land M."/>
            <person name="Hauser L."/>
            <person name="Chang Y.J."/>
            <person name="Jeffries C.D."/>
            <person name="Rohde M."/>
            <person name="Goker M."/>
            <person name="Tindall B.J."/>
            <person name="Detter J.C."/>
            <person name="Woyke T."/>
            <person name="Bristow J."/>
            <person name="Eisen J.A."/>
            <person name="Markowitz V."/>
            <person name="Hugenholtz P."/>
            <person name="Klenk H.P."/>
            <person name="Kyrpides N.C."/>
        </authorList>
    </citation>
    <scope>NUCLEOTIDE SEQUENCE [LARGE SCALE GENOMIC DNA]</scope>
    <source>
        <strain evidence="3">DSM 17132 / JCM 16389 / KACC 11308 / NBRC 106382 / 4M15</strain>
    </source>
</reference>
<gene>
    <name evidence="2" type="ordered locus">Lbys_3402</name>
</gene>
<dbReference type="AlphaFoldDB" id="E4RXV6"/>
<reference key="1">
    <citation type="submission" date="2010-11" db="EMBL/GenBank/DDBJ databases">
        <title>The complete genome of Leadbetterella byssophila DSM 17132.</title>
        <authorList>
            <consortium name="US DOE Joint Genome Institute (JGI-PGF)"/>
            <person name="Lucas S."/>
            <person name="Copeland A."/>
            <person name="Lapidus A."/>
            <person name="Glavina del Rio T."/>
            <person name="Dalin E."/>
            <person name="Tice H."/>
            <person name="Bruce D."/>
            <person name="Goodwin L."/>
            <person name="Pitluck S."/>
            <person name="Kyrpides N."/>
            <person name="Mavromatis K."/>
            <person name="Ivanova N."/>
            <person name="Teshima H."/>
            <person name="Brettin T."/>
            <person name="Detter J.C."/>
            <person name="Han C."/>
            <person name="Tapia R."/>
            <person name="Land M."/>
            <person name="Hauser L."/>
            <person name="Markowitz V."/>
            <person name="Cheng J.-F."/>
            <person name="Hugenholtz P."/>
            <person name="Woyke T."/>
            <person name="Wu D."/>
            <person name="Tindall B."/>
            <person name="Pomrenke H.G."/>
            <person name="Brambilla E."/>
            <person name="Klenk H.-P."/>
            <person name="Eisen J.A."/>
        </authorList>
    </citation>
    <scope>NUCLEOTIDE SEQUENCE [LARGE SCALE GENOMIC DNA]</scope>
    <source>
        <strain>DSM 17132</strain>
    </source>
</reference>
<accession>E4RXV6</accession>
<evidence type="ECO:0000313" key="2">
    <source>
        <dbReference type="EMBL" id="ADQ19053.1"/>
    </source>
</evidence>
<dbReference type="Proteomes" id="UP000007435">
    <property type="component" value="Chromosome"/>
</dbReference>
<feature type="chain" id="PRO_5003188536" description="Lipoprotein" evidence="1">
    <location>
        <begin position="22"/>
        <end position="312"/>
    </location>
</feature>
<dbReference type="RefSeq" id="WP_013410078.1">
    <property type="nucleotide sequence ID" value="NC_014655.1"/>
</dbReference>
<keyword evidence="1" id="KW-0732">Signal</keyword>
<keyword evidence="3" id="KW-1185">Reference proteome</keyword>
<organism evidence="2 3">
    <name type="scientific">Leadbetterella byssophila (strain DSM 17132 / JCM 16389 / KACC 11308 / NBRC 106382 / 4M15)</name>
    <dbReference type="NCBI Taxonomy" id="649349"/>
    <lineage>
        <taxon>Bacteria</taxon>
        <taxon>Pseudomonadati</taxon>
        <taxon>Bacteroidota</taxon>
        <taxon>Cytophagia</taxon>
        <taxon>Cytophagales</taxon>
        <taxon>Leadbetterellaceae</taxon>
        <taxon>Leadbetterella</taxon>
    </lineage>
</organism>
<evidence type="ECO:0000256" key="1">
    <source>
        <dbReference type="SAM" id="SignalP"/>
    </source>
</evidence>
<name>E4RXV6_LEAB4</name>
<dbReference type="HOGENOM" id="CLU_890792_0_0_10"/>
<sequence>MKFNLKIYLPALLFLSSCASKKEPEPQETQFVDMSELVTQWDDGWVSRIKEHWTEVEKGNMKVLIYHPHSLADAYQSNLDQGNSDAADLLVAPYFSDFTSVQSRGIQSFESITFITADAIEKENGKPVHLVFFKKHYNSGIGRYLLVVADSKASFEREFGNNYINSSSWDYMDQMASWTKLANMQFRNRFGLHAEILQGTWSSGSTSTLSYYYANGGYAGATGAAVADEFKFFSNQKYESVHSGASGIIGNMQFSKAEYKGNYSIQNWWGLKLTNRFEGTTEDFDGYFEAISKGLLLVLIDKHQTVTTLAKH</sequence>
<feature type="signal peptide" evidence="1">
    <location>
        <begin position="1"/>
        <end position="21"/>
    </location>
</feature>
<dbReference type="KEGG" id="lby:Lbys_3402"/>
<dbReference type="EMBL" id="CP002305">
    <property type="protein sequence ID" value="ADQ19053.1"/>
    <property type="molecule type" value="Genomic_DNA"/>
</dbReference>
<dbReference type="PROSITE" id="PS51257">
    <property type="entry name" value="PROKAR_LIPOPROTEIN"/>
    <property type="match status" value="1"/>
</dbReference>
<dbReference type="OrthoDB" id="832921at2"/>